<evidence type="ECO:0000256" key="16">
    <source>
        <dbReference type="ARBA" id="ARBA00023328"/>
    </source>
</evidence>
<keyword evidence="16" id="KW-0137">Centromere</keyword>
<evidence type="ECO:0000256" key="8">
    <source>
        <dbReference type="ARBA" id="ARBA00022618"/>
    </source>
</evidence>
<protein>
    <recommendedName>
        <fullName evidence="5">DASH complex subunit DAD2</fullName>
    </recommendedName>
    <alternativeName>
        <fullName evidence="17">Outer kinetochore protein DAD2</fullName>
    </alternativeName>
</protein>
<dbReference type="GO" id="GO:1990023">
    <property type="term" value="C:mitotic spindle midzone"/>
    <property type="evidence" value="ECO:0007669"/>
    <property type="project" value="TreeGrafter"/>
</dbReference>
<feature type="compositionally biased region" description="Basic and acidic residues" evidence="18">
    <location>
        <begin position="72"/>
        <end position="94"/>
    </location>
</feature>
<feature type="compositionally biased region" description="Polar residues" evidence="18">
    <location>
        <begin position="1"/>
        <end position="15"/>
    </location>
</feature>
<evidence type="ECO:0000256" key="5">
    <source>
        <dbReference type="ARBA" id="ARBA00020260"/>
    </source>
</evidence>
<dbReference type="GO" id="GO:0044732">
    <property type="term" value="C:mitotic spindle pole body"/>
    <property type="evidence" value="ECO:0007669"/>
    <property type="project" value="TreeGrafter"/>
</dbReference>
<keyword evidence="20" id="KW-1185">Reference proteome</keyword>
<feature type="region of interest" description="Disordered" evidence="18">
    <location>
        <begin position="1"/>
        <end position="31"/>
    </location>
</feature>
<dbReference type="Proteomes" id="UP000750711">
    <property type="component" value="Unassembled WGS sequence"/>
</dbReference>
<dbReference type="Pfam" id="PF08654">
    <property type="entry name" value="DASH_Dad2"/>
    <property type="match status" value="1"/>
</dbReference>
<dbReference type="PANTHER" id="PTHR28036:SF1">
    <property type="entry name" value="DASH COMPLEX SUBUNIT DAD2"/>
    <property type="match status" value="1"/>
</dbReference>
<name>A0A9P8L3Q1_9PEZI</name>
<dbReference type="GO" id="GO:0051301">
    <property type="term" value="P:cell division"/>
    <property type="evidence" value="ECO:0007669"/>
    <property type="project" value="UniProtKB-KW"/>
</dbReference>
<evidence type="ECO:0000256" key="4">
    <source>
        <dbReference type="ARBA" id="ARBA00005501"/>
    </source>
</evidence>
<reference evidence="19" key="1">
    <citation type="submission" date="2021-03" db="EMBL/GenBank/DDBJ databases">
        <title>Comparative genomics and phylogenomic investigation of the class Geoglossomycetes provide insights into ecological specialization and systematics.</title>
        <authorList>
            <person name="Melie T."/>
            <person name="Pirro S."/>
            <person name="Miller A.N."/>
            <person name="Quandt A."/>
        </authorList>
    </citation>
    <scope>NUCLEOTIDE SEQUENCE</scope>
    <source>
        <strain evidence="19">CAQ_001_2017</strain>
    </source>
</reference>
<evidence type="ECO:0000256" key="1">
    <source>
        <dbReference type="ARBA" id="ARBA00004123"/>
    </source>
</evidence>
<keyword evidence="8" id="KW-0132">Cell division</keyword>
<evidence type="ECO:0000256" key="14">
    <source>
        <dbReference type="ARBA" id="ARBA00023242"/>
    </source>
</evidence>
<gene>
    <name evidence="19" type="ORF">GP486_006423</name>
</gene>
<evidence type="ECO:0000256" key="11">
    <source>
        <dbReference type="ARBA" id="ARBA00022829"/>
    </source>
</evidence>
<evidence type="ECO:0000313" key="20">
    <source>
        <dbReference type="Proteomes" id="UP000750711"/>
    </source>
</evidence>
<accession>A0A9P8L3Q1</accession>
<keyword evidence="13" id="KW-0206">Cytoskeleton</keyword>
<evidence type="ECO:0000256" key="7">
    <source>
        <dbReference type="ARBA" id="ARBA00022490"/>
    </source>
</evidence>
<keyword evidence="15" id="KW-0131">Cell cycle</keyword>
<evidence type="ECO:0000256" key="10">
    <source>
        <dbReference type="ARBA" id="ARBA00022776"/>
    </source>
</evidence>
<dbReference type="InterPro" id="IPR013963">
    <property type="entry name" value="DASH_Dad2"/>
</dbReference>
<comment type="similarity">
    <text evidence="4">Belongs to the DASH complex DAD2 family.</text>
</comment>
<comment type="subcellular location">
    <subcellularLocation>
        <location evidence="3">Chromosome</location>
        <location evidence="3">Centromere</location>
        <location evidence="3">Kinetochore</location>
    </subcellularLocation>
    <subcellularLocation>
        <location evidence="2">Cytoplasm</location>
        <location evidence="2">Cytoskeleton</location>
        <location evidence="2">Spindle</location>
    </subcellularLocation>
    <subcellularLocation>
        <location evidence="1">Nucleus</location>
    </subcellularLocation>
</comment>
<keyword evidence="11" id="KW-0159">Chromosome partition</keyword>
<evidence type="ECO:0000256" key="6">
    <source>
        <dbReference type="ARBA" id="ARBA00022454"/>
    </source>
</evidence>
<evidence type="ECO:0000256" key="9">
    <source>
        <dbReference type="ARBA" id="ARBA00022701"/>
    </source>
</evidence>
<keyword evidence="7" id="KW-0963">Cytoplasm</keyword>
<dbReference type="EMBL" id="JAGHQM010001441">
    <property type="protein sequence ID" value="KAH0555632.1"/>
    <property type="molecule type" value="Genomic_DNA"/>
</dbReference>
<proteinExistence type="inferred from homology"/>
<keyword evidence="14" id="KW-0539">Nucleus</keyword>
<dbReference type="GO" id="GO:0042729">
    <property type="term" value="C:DASH complex"/>
    <property type="evidence" value="ECO:0007669"/>
    <property type="project" value="InterPro"/>
</dbReference>
<feature type="compositionally biased region" description="Polar residues" evidence="18">
    <location>
        <begin position="106"/>
        <end position="115"/>
    </location>
</feature>
<organism evidence="19 20">
    <name type="scientific">Trichoglossum hirsutum</name>
    <dbReference type="NCBI Taxonomy" id="265104"/>
    <lineage>
        <taxon>Eukaryota</taxon>
        <taxon>Fungi</taxon>
        <taxon>Dikarya</taxon>
        <taxon>Ascomycota</taxon>
        <taxon>Pezizomycotina</taxon>
        <taxon>Geoglossomycetes</taxon>
        <taxon>Geoglossales</taxon>
        <taxon>Geoglossaceae</taxon>
        <taxon>Trichoglossum</taxon>
    </lineage>
</organism>
<evidence type="ECO:0000256" key="17">
    <source>
        <dbReference type="ARBA" id="ARBA00030568"/>
    </source>
</evidence>
<keyword evidence="9" id="KW-0493">Microtubule</keyword>
<evidence type="ECO:0000313" key="19">
    <source>
        <dbReference type="EMBL" id="KAH0555632.1"/>
    </source>
</evidence>
<dbReference type="AlphaFoldDB" id="A0A9P8L3Q1"/>
<evidence type="ECO:0000256" key="3">
    <source>
        <dbReference type="ARBA" id="ARBA00004629"/>
    </source>
</evidence>
<evidence type="ECO:0000256" key="18">
    <source>
        <dbReference type="SAM" id="MobiDB-lite"/>
    </source>
</evidence>
<keyword evidence="12" id="KW-0995">Kinetochore</keyword>
<evidence type="ECO:0000256" key="12">
    <source>
        <dbReference type="ARBA" id="ARBA00022838"/>
    </source>
</evidence>
<evidence type="ECO:0000256" key="13">
    <source>
        <dbReference type="ARBA" id="ARBA00023212"/>
    </source>
</evidence>
<evidence type="ECO:0000256" key="2">
    <source>
        <dbReference type="ARBA" id="ARBA00004186"/>
    </source>
</evidence>
<feature type="compositionally biased region" description="Low complexity" evidence="18">
    <location>
        <begin position="16"/>
        <end position="27"/>
    </location>
</feature>
<comment type="caution">
    <text evidence="19">The sequence shown here is derived from an EMBL/GenBank/DDBJ whole genome shotgun (WGS) entry which is preliminary data.</text>
</comment>
<dbReference type="GO" id="GO:0000278">
    <property type="term" value="P:mitotic cell cycle"/>
    <property type="evidence" value="ECO:0007669"/>
    <property type="project" value="InterPro"/>
</dbReference>
<keyword evidence="10" id="KW-0498">Mitosis</keyword>
<dbReference type="GO" id="GO:0005874">
    <property type="term" value="C:microtubule"/>
    <property type="evidence" value="ECO:0007669"/>
    <property type="project" value="UniProtKB-KW"/>
</dbReference>
<sequence>MSYSNRPLGSQLRNPSMSGSSSSTGQSPALVARINEKKIELENLKQLRDLSAGLAGQMQMLEEKLATLADGTEAKLPKPQDPDDEHEEAKKESEVPLPQTLVRIPAQQQPLQPQDGSDAHEE</sequence>
<dbReference type="PANTHER" id="PTHR28036">
    <property type="entry name" value="DASH COMPLEX SUBUNIT DAD2"/>
    <property type="match status" value="1"/>
</dbReference>
<evidence type="ECO:0000256" key="15">
    <source>
        <dbReference type="ARBA" id="ARBA00023306"/>
    </source>
</evidence>
<keyword evidence="6" id="KW-0158">Chromosome</keyword>
<dbReference type="GO" id="GO:0008608">
    <property type="term" value="P:attachment of spindle microtubules to kinetochore"/>
    <property type="evidence" value="ECO:0007669"/>
    <property type="project" value="TreeGrafter"/>
</dbReference>
<feature type="region of interest" description="Disordered" evidence="18">
    <location>
        <begin position="66"/>
        <end position="122"/>
    </location>
</feature>